<dbReference type="PANTHER" id="PTHR33755">
    <property type="entry name" value="TOXIN PARE1-RELATED"/>
    <property type="match status" value="1"/>
</dbReference>
<keyword evidence="2" id="KW-1277">Toxin-antitoxin system</keyword>
<organism evidence="3">
    <name type="scientific">Desulfitobacterium hafniense</name>
    <name type="common">Desulfitobacterium frappieri</name>
    <dbReference type="NCBI Taxonomy" id="49338"/>
    <lineage>
        <taxon>Bacteria</taxon>
        <taxon>Bacillati</taxon>
        <taxon>Bacillota</taxon>
        <taxon>Clostridia</taxon>
        <taxon>Eubacteriales</taxon>
        <taxon>Desulfitobacteriaceae</taxon>
        <taxon>Desulfitobacterium</taxon>
    </lineage>
</organism>
<dbReference type="InterPro" id="IPR007712">
    <property type="entry name" value="RelE/ParE_toxin"/>
</dbReference>
<dbReference type="EMBL" id="LK996017">
    <property type="protein sequence ID" value="CDX02247.1"/>
    <property type="molecule type" value="Genomic_DNA"/>
</dbReference>
<evidence type="ECO:0000313" key="3">
    <source>
        <dbReference type="EMBL" id="CDX02247.1"/>
    </source>
</evidence>
<dbReference type="InterPro" id="IPR051803">
    <property type="entry name" value="TA_system_RelE-like_toxin"/>
</dbReference>
<dbReference type="RefSeq" id="WP_011460091.1">
    <property type="nucleotide sequence ID" value="NZ_JAYFNZ010000016.1"/>
</dbReference>
<dbReference type="AlphaFoldDB" id="A0A098B1L9"/>
<dbReference type="PATRIC" id="fig|49338.4.peg.2540"/>
<reference evidence="3" key="1">
    <citation type="submission" date="2014-07" db="EMBL/GenBank/DDBJ databases">
        <authorList>
            <person name="Hornung V.Bastian."/>
        </authorList>
    </citation>
    <scope>NUCLEOTIDE SEQUENCE</scope>
    <source>
        <strain evidence="3">PCE-S</strain>
    </source>
</reference>
<dbReference type="Gene3D" id="3.30.2310.20">
    <property type="entry name" value="RelE-like"/>
    <property type="match status" value="1"/>
</dbReference>
<dbReference type="InterPro" id="IPR035093">
    <property type="entry name" value="RelE/ParE_toxin_dom_sf"/>
</dbReference>
<evidence type="ECO:0000256" key="2">
    <source>
        <dbReference type="ARBA" id="ARBA00022649"/>
    </source>
</evidence>
<dbReference type="Pfam" id="PF05016">
    <property type="entry name" value="ParE_toxin"/>
    <property type="match status" value="1"/>
</dbReference>
<protein>
    <submittedName>
        <fullName evidence="3">Addiction module toxin, RelE/StbE</fullName>
    </submittedName>
</protein>
<accession>A0A098B1L9</accession>
<sequence length="107" mass="12130">MKYKIRINPMAIADVQEIKTYIAEDNPEAAIQMGAVIYSKIENLADFPEMGVSLGAKINLKTDYRFLVCGAYLVFYKIEGEFVSVYRILNGARDYLTVLFSEESSEN</sequence>
<name>A0A098B1L9_DESHA</name>
<comment type="similarity">
    <text evidence="1">Belongs to the RelE toxin family.</text>
</comment>
<proteinExistence type="inferred from homology"/>
<gene>
    <name evidence="3" type="ORF">DPCES_2360</name>
</gene>
<evidence type="ECO:0000256" key="1">
    <source>
        <dbReference type="ARBA" id="ARBA00006226"/>
    </source>
</evidence>